<reference evidence="2" key="1">
    <citation type="journal article" date="2014" name="Int. J. Syst. Evol. Microbiol.">
        <title>Complete genome sequence of Corynebacterium casei LMG S-19264T (=DSM 44701T), isolated from a smear-ripened cheese.</title>
        <authorList>
            <consortium name="US DOE Joint Genome Institute (JGI-PGF)"/>
            <person name="Walter F."/>
            <person name="Albersmeier A."/>
            <person name="Kalinowski J."/>
            <person name="Ruckert C."/>
        </authorList>
    </citation>
    <scope>NUCLEOTIDE SEQUENCE</scope>
    <source>
        <strain evidence="2">KCTC 32422</strain>
    </source>
</reference>
<dbReference type="Proteomes" id="UP000634139">
    <property type="component" value="Unassembled WGS sequence"/>
</dbReference>
<accession>A0A918R5M2</accession>
<dbReference type="EMBL" id="BMZD01000001">
    <property type="protein sequence ID" value="GGZ86682.1"/>
    <property type="molecule type" value="Genomic_DNA"/>
</dbReference>
<organism evidence="2 3">
    <name type="scientific">Novosphingobium arvoryzae</name>
    <dbReference type="NCBI Taxonomy" id="1256514"/>
    <lineage>
        <taxon>Bacteria</taxon>
        <taxon>Pseudomonadati</taxon>
        <taxon>Pseudomonadota</taxon>
        <taxon>Alphaproteobacteria</taxon>
        <taxon>Sphingomonadales</taxon>
        <taxon>Sphingomonadaceae</taxon>
        <taxon>Novosphingobium</taxon>
    </lineage>
</organism>
<name>A0A918R5M2_9SPHN</name>
<dbReference type="InterPro" id="IPR027372">
    <property type="entry name" value="Phytase-like_dom"/>
</dbReference>
<reference evidence="2" key="2">
    <citation type="submission" date="2020-09" db="EMBL/GenBank/DDBJ databases">
        <authorList>
            <person name="Sun Q."/>
            <person name="Kim S."/>
        </authorList>
    </citation>
    <scope>NUCLEOTIDE SEQUENCE</scope>
    <source>
        <strain evidence="2">KCTC 32422</strain>
    </source>
</reference>
<dbReference type="InterPro" id="IPR014567">
    <property type="entry name" value="UCP031900"/>
</dbReference>
<keyword evidence="3" id="KW-1185">Reference proteome</keyword>
<proteinExistence type="predicted"/>
<sequence>MLRRVMIALLIVGLAPGLWWQMPRPAPVYEQRVDVRPVPVDPALAQLGPLRLSGVWHLTSPHEWFGGYSALVAVRPGRLLAFSDRGYAIDLPLPGSPAVEPARILTATGDDKALKASRDIEAATYDPRQDEIFLAMEFRNAITRTTPALQGWQMAFPRLMQGWSGNQGPEAMVRLADGRFVVLGERDGGWRDRDSHPALLLAGDPTRGTSEQAFTYDSNGGGRPTDMAQLPDGRVLILQRTLLWPFPPRFSGAIALADPATLQPGGRWRGKVLARLEAPLPVDNFEGLTITPAPGGKVHVWLISDDNMAVTQRTLLWRLELDLADLPAMERPATR</sequence>
<evidence type="ECO:0000259" key="1">
    <source>
        <dbReference type="Pfam" id="PF13449"/>
    </source>
</evidence>
<comment type="caution">
    <text evidence="2">The sequence shown here is derived from an EMBL/GenBank/DDBJ whole genome shotgun (WGS) entry which is preliminary data.</text>
</comment>
<dbReference type="Pfam" id="PF13449">
    <property type="entry name" value="Phytase-like"/>
    <property type="match status" value="1"/>
</dbReference>
<feature type="domain" description="Phytase-like" evidence="1">
    <location>
        <begin position="64"/>
        <end position="307"/>
    </location>
</feature>
<gene>
    <name evidence="2" type="ORF">GCM10011617_01620</name>
</gene>
<protein>
    <recommendedName>
        <fullName evidence="1">Phytase-like domain-containing protein</fullName>
    </recommendedName>
</protein>
<dbReference type="RefSeq" id="WP_189538526.1">
    <property type="nucleotide sequence ID" value="NZ_BMZD01000001.1"/>
</dbReference>
<dbReference type="AlphaFoldDB" id="A0A918R5M2"/>
<evidence type="ECO:0000313" key="3">
    <source>
        <dbReference type="Proteomes" id="UP000634139"/>
    </source>
</evidence>
<dbReference type="PIRSF" id="PIRSF031900">
    <property type="entry name" value="UCP031900"/>
    <property type="match status" value="1"/>
</dbReference>
<evidence type="ECO:0000313" key="2">
    <source>
        <dbReference type="EMBL" id="GGZ86682.1"/>
    </source>
</evidence>
<dbReference type="SUPFAM" id="SSF63829">
    <property type="entry name" value="Calcium-dependent phosphotriesterase"/>
    <property type="match status" value="1"/>
</dbReference>